<dbReference type="RefSeq" id="WP_101573253.1">
    <property type="nucleotide sequence ID" value="NZ_JACOOK010000005.1"/>
</dbReference>
<dbReference type="EMBL" id="JACOOK010000005">
    <property type="protein sequence ID" value="MBC5617277.1"/>
    <property type="molecule type" value="Genomic_DNA"/>
</dbReference>
<dbReference type="Proteomes" id="UP000636891">
    <property type="component" value="Unassembled WGS sequence"/>
</dbReference>
<sequence>MKVVNNPALRSVFAIVLGLILVLWPAATINYLVIVIGVLFLVPGLIAMIGYLMRDKERYPDAAFPIEGAGSALFGLWLIVMPAFFVNILMYVLGALLVIAGIQQIASLASARRWTQVPGFFYVVPVLILICGIVILFDPFSVAETAFILFGITSMVYGISGLINGFRFRKPKTE</sequence>
<proteinExistence type="predicted"/>
<keyword evidence="3" id="KW-1185">Reference proteome</keyword>
<feature type="transmembrane region" description="Helical" evidence="1">
    <location>
        <begin position="31"/>
        <end position="52"/>
    </location>
</feature>
<feature type="transmembrane region" description="Helical" evidence="1">
    <location>
        <begin position="146"/>
        <end position="166"/>
    </location>
</feature>
<feature type="transmembrane region" description="Helical" evidence="1">
    <location>
        <begin position="64"/>
        <end position="82"/>
    </location>
</feature>
<keyword evidence="1" id="KW-0812">Transmembrane</keyword>
<evidence type="ECO:0000256" key="1">
    <source>
        <dbReference type="SAM" id="Phobius"/>
    </source>
</evidence>
<accession>A0ABR7CP09</accession>
<dbReference type="PANTHER" id="PTHR34989:SF1">
    <property type="entry name" value="PROTEIN HDED"/>
    <property type="match status" value="1"/>
</dbReference>
<name>A0ABR7CP09_9BACT</name>
<feature type="transmembrane region" description="Helical" evidence="1">
    <location>
        <begin position="7"/>
        <end position="25"/>
    </location>
</feature>
<feature type="transmembrane region" description="Helical" evidence="1">
    <location>
        <begin position="120"/>
        <end position="140"/>
    </location>
</feature>
<protein>
    <submittedName>
        <fullName evidence="2">DUF308 domain-containing protein</fullName>
    </submittedName>
</protein>
<feature type="transmembrane region" description="Helical" evidence="1">
    <location>
        <begin position="88"/>
        <end position="108"/>
    </location>
</feature>
<reference evidence="2 3" key="1">
    <citation type="submission" date="2020-08" db="EMBL/GenBank/DDBJ databases">
        <title>Genome public.</title>
        <authorList>
            <person name="Liu C."/>
            <person name="Sun Q."/>
        </authorList>
    </citation>
    <scope>NUCLEOTIDE SEQUENCE [LARGE SCALE GENOMIC DNA]</scope>
    <source>
        <strain evidence="2 3">New-7</strain>
    </source>
</reference>
<dbReference type="InterPro" id="IPR052712">
    <property type="entry name" value="Acid_resist_chaperone_HdeD"/>
</dbReference>
<dbReference type="Pfam" id="PF03729">
    <property type="entry name" value="DUF308"/>
    <property type="match status" value="2"/>
</dbReference>
<dbReference type="PANTHER" id="PTHR34989">
    <property type="entry name" value="PROTEIN HDED"/>
    <property type="match status" value="1"/>
</dbReference>
<keyword evidence="1" id="KW-0472">Membrane</keyword>
<evidence type="ECO:0000313" key="2">
    <source>
        <dbReference type="EMBL" id="MBC5617277.1"/>
    </source>
</evidence>
<comment type="caution">
    <text evidence="2">The sequence shown here is derived from an EMBL/GenBank/DDBJ whole genome shotgun (WGS) entry which is preliminary data.</text>
</comment>
<organism evidence="2 3">
    <name type="scientific">Alistipes hominis</name>
    <dbReference type="NCBI Taxonomy" id="2763015"/>
    <lineage>
        <taxon>Bacteria</taxon>
        <taxon>Pseudomonadati</taxon>
        <taxon>Bacteroidota</taxon>
        <taxon>Bacteroidia</taxon>
        <taxon>Bacteroidales</taxon>
        <taxon>Rikenellaceae</taxon>
        <taxon>Alistipes</taxon>
    </lineage>
</organism>
<dbReference type="InterPro" id="IPR005325">
    <property type="entry name" value="DUF308_memb"/>
</dbReference>
<evidence type="ECO:0000313" key="3">
    <source>
        <dbReference type="Proteomes" id="UP000636891"/>
    </source>
</evidence>
<gene>
    <name evidence="2" type="ORF">H8S08_09670</name>
</gene>
<keyword evidence="1" id="KW-1133">Transmembrane helix</keyword>